<dbReference type="Proteomes" id="UP000077143">
    <property type="component" value="Chromosome"/>
</dbReference>
<dbReference type="GO" id="GO:0005829">
    <property type="term" value="C:cytosol"/>
    <property type="evidence" value="ECO:0007669"/>
    <property type="project" value="TreeGrafter"/>
</dbReference>
<evidence type="ECO:0000313" key="8">
    <source>
        <dbReference type="Proteomes" id="UP000077143"/>
    </source>
</evidence>
<evidence type="ECO:0000259" key="4">
    <source>
        <dbReference type="Pfam" id="PF07804"/>
    </source>
</evidence>
<dbReference type="GO" id="GO:0004674">
    <property type="term" value="F:protein serine/threonine kinase activity"/>
    <property type="evidence" value="ECO:0007669"/>
    <property type="project" value="TreeGrafter"/>
</dbReference>
<gene>
    <name evidence="6" type="ORF">A7U43_00105</name>
    <name evidence="7" type="ORF">A7U43_27630</name>
</gene>
<protein>
    <submittedName>
        <fullName evidence="7">Protein kinase</fullName>
    </submittedName>
</protein>
<evidence type="ECO:0000256" key="2">
    <source>
        <dbReference type="ARBA" id="ARBA00022679"/>
    </source>
</evidence>
<dbReference type="NCBIfam" id="TIGR03071">
    <property type="entry name" value="couple_hipA"/>
    <property type="match status" value="1"/>
</dbReference>
<dbReference type="EMBL" id="CP015596">
    <property type="protein sequence ID" value="ANE77938.1"/>
    <property type="molecule type" value="Genomic_DNA"/>
</dbReference>
<keyword evidence="3 7" id="KW-0418">Kinase</keyword>
<evidence type="ECO:0000313" key="6">
    <source>
        <dbReference type="EMBL" id="ANE77938.1"/>
    </source>
</evidence>
<dbReference type="Pfam" id="PF13657">
    <property type="entry name" value="Couple_hipA"/>
    <property type="match status" value="1"/>
</dbReference>
<dbReference type="EMBL" id="CP015596">
    <property type="protein sequence ID" value="ANE82532.1"/>
    <property type="molecule type" value="Genomic_DNA"/>
</dbReference>
<keyword evidence="8" id="KW-1185">Reference proteome</keyword>
<keyword evidence="2" id="KW-0808">Transferase</keyword>
<evidence type="ECO:0000256" key="1">
    <source>
        <dbReference type="ARBA" id="ARBA00010164"/>
    </source>
</evidence>
<dbReference type="PANTHER" id="PTHR37419">
    <property type="entry name" value="SERINE/THREONINE-PROTEIN KINASE TOXIN HIPA"/>
    <property type="match status" value="1"/>
</dbReference>
<proteinExistence type="inferred from homology"/>
<dbReference type="RefSeq" id="WP_067989701.1">
    <property type="nucleotide sequence ID" value="NZ_CP015596.1"/>
</dbReference>
<evidence type="ECO:0000259" key="5">
    <source>
        <dbReference type="Pfam" id="PF13657"/>
    </source>
</evidence>
<dbReference type="STRING" id="1682113.A7U43_00105"/>
<feature type="domain" description="HipA-like C-terminal" evidence="4">
    <location>
        <begin position="158"/>
        <end position="378"/>
    </location>
</feature>
<dbReference type="PANTHER" id="PTHR37419:SF1">
    <property type="entry name" value="SERINE_THREONINE-PROTEIN KINASE TOXIN HIPA"/>
    <property type="match status" value="1"/>
</dbReference>
<name>A0A172UTL2_9MYCO</name>
<accession>A0A172UTL2</accession>
<dbReference type="Pfam" id="PF07804">
    <property type="entry name" value="HipA_C"/>
    <property type="match status" value="1"/>
</dbReference>
<feature type="domain" description="HipA N-terminal subdomain 1" evidence="5">
    <location>
        <begin position="15"/>
        <end position="119"/>
    </location>
</feature>
<dbReference type="KEGG" id="madi:A7U43_27630"/>
<dbReference type="InterPro" id="IPR017508">
    <property type="entry name" value="HipA_N1"/>
</dbReference>
<comment type="similarity">
    <text evidence="1">Belongs to the HipA Ser/Thr kinase family.</text>
</comment>
<dbReference type="OrthoDB" id="3182374at2"/>
<dbReference type="InterPro" id="IPR012893">
    <property type="entry name" value="HipA-like_C"/>
</dbReference>
<dbReference type="AlphaFoldDB" id="A0A172UTL2"/>
<dbReference type="KEGG" id="madi:A7U43_00105"/>
<organism evidence="7 8">
    <name type="scientific">Mycobacterium adipatum</name>
    <dbReference type="NCBI Taxonomy" id="1682113"/>
    <lineage>
        <taxon>Bacteria</taxon>
        <taxon>Bacillati</taxon>
        <taxon>Actinomycetota</taxon>
        <taxon>Actinomycetes</taxon>
        <taxon>Mycobacteriales</taxon>
        <taxon>Mycobacteriaceae</taxon>
        <taxon>Mycobacterium</taxon>
    </lineage>
</organism>
<dbReference type="InterPro" id="IPR052028">
    <property type="entry name" value="HipA_Ser/Thr_kinase"/>
</dbReference>
<evidence type="ECO:0000256" key="3">
    <source>
        <dbReference type="ARBA" id="ARBA00022777"/>
    </source>
</evidence>
<reference evidence="7 8" key="1">
    <citation type="submission" date="2016-05" db="EMBL/GenBank/DDBJ databases">
        <title>Complete genome sequence of a phthalic acid esters degrading Mycobacterium sp. YC-RL4.</title>
        <authorList>
            <person name="Ren L."/>
            <person name="Fan S."/>
            <person name="Ruth N."/>
            <person name="Jia Y."/>
            <person name="Wang J."/>
            <person name="Qiao C."/>
        </authorList>
    </citation>
    <scope>NUCLEOTIDE SEQUENCE [LARGE SCALE GENOMIC DNA]</scope>
    <source>
        <strain evidence="7 8">YC-RL4</strain>
    </source>
</reference>
<sequence>MTDPHRLDLREVDTADVYIGDDLAAHLVRQGGDGVSFAYLNAGANLEGRVRDRSVSWSLLRSGDYPVVTTGGSVPAFFAGLLPEGVRLGVVTSSTKTSADDHLTLLLAIGADTIGNVRVFPAGADPIRPLPLFDPERDTDFRAVFAKMTGSVEADPVGLAGVQPKVSAGMLSTPTQTRSGPAILKLSPAQYPLLVENEHFFMTMAAACGLRVAKTSVLHDAEGRSALLVTRFDREGSVRLAQEDACQVADVYPASKYRIKTETAITGLAEACARGGGSRVAAVVELLKTVVFSWLIGNGDLHGKNLSIYNPNGIWQPTPAYDLLCTQPYVGWKDPMALNLYGRANKLSRTNFIEAGERLGLRQRAVVRMIDAVVDAAEPWPERCEQIGFGDRETGLLAQLLRTRIDGLKMHQSTA</sequence>
<evidence type="ECO:0000313" key="7">
    <source>
        <dbReference type="EMBL" id="ANE82532.1"/>
    </source>
</evidence>